<keyword evidence="2 4" id="KW-0863">Zinc-finger</keyword>
<keyword evidence="3" id="KW-0862">Zinc</keyword>
<dbReference type="Proteomes" id="UP000275267">
    <property type="component" value="Unassembled WGS sequence"/>
</dbReference>
<dbReference type="InterPro" id="IPR001841">
    <property type="entry name" value="Znf_RING"/>
</dbReference>
<comment type="caution">
    <text evidence="7">The sequence shown here is derived from an EMBL/GenBank/DDBJ whole genome shotgun (WGS) entry which is preliminary data.</text>
</comment>
<dbReference type="PANTHER" id="PTHR15710:SF73">
    <property type="entry name" value="RING-TYPE DOMAIN-CONTAINING PROTEIN"/>
    <property type="match status" value="1"/>
</dbReference>
<reference evidence="8" key="1">
    <citation type="journal article" date="2019" name="Nat. Commun.">
        <title>The genome of broomcorn millet.</title>
        <authorList>
            <person name="Zou C."/>
            <person name="Miki D."/>
            <person name="Li D."/>
            <person name="Tang Q."/>
            <person name="Xiao L."/>
            <person name="Rajput S."/>
            <person name="Deng P."/>
            <person name="Jia W."/>
            <person name="Huang R."/>
            <person name="Zhang M."/>
            <person name="Sun Y."/>
            <person name="Hu J."/>
            <person name="Fu X."/>
            <person name="Schnable P.S."/>
            <person name="Li F."/>
            <person name="Zhang H."/>
            <person name="Feng B."/>
            <person name="Zhu X."/>
            <person name="Liu R."/>
            <person name="Schnable J.C."/>
            <person name="Zhu J.-K."/>
            <person name="Zhang H."/>
        </authorList>
    </citation>
    <scope>NUCLEOTIDE SEQUENCE [LARGE SCALE GENOMIC DNA]</scope>
</reference>
<dbReference type="EMBL" id="PQIB02000014">
    <property type="protein sequence ID" value="RLM69288.1"/>
    <property type="molecule type" value="Genomic_DNA"/>
</dbReference>
<organism evidence="7 8">
    <name type="scientific">Panicum miliaceum</name>
    <name type="common">Proso millet</name>
    <name type="synonym">Broomcorn millet</name>
    <dbReference type="NCBI Taxonomy" id="4540"/>
    <lineage>
        <taxon>Eukaryota</taxon>
        <taxon>Viridiplantae</taxon>
        <taxon>Streptophyta</taxon>
        <taxon>Embryophyta</taxon>
        <taxon>Tracheophyta</taxon>
        <taxon>Spermatophyta</taxon>
        <taxon>Magnoliopsida</taxon>
        <taxon>Liliopsida</taxon>
        <taxon>Poales</taxon>
        <taxon>Poaceae</taxon>
        <taxon>PACMAD clade</taxon>
        <taxon>Panicoideae</taxon>
        <taxon>Panicodae</taxon>
        <taxon>Paniceae</taxon>
        <taxon>Panicinae</taxon>
        <taxon>Panicum</taxon>
        <taxon>Panicum sect. Panicum</taxon>
    </lineage>
</organism>
<evidence type="ECO:0000256" key="3">
    <source>
        <dbReference type="ARBA" id="ARBA00022833"/>
    </source>
</evidence>
<dbReference type="GO" id="GO:0008270">
    <property type="term" value="F:zinc ion binding"/>
    <property type="evidence" value="ECO:0007669"/>
    <property type="project" value="UniProtKB-KW"/>
</dbReference>
<keyword evidence="1" id="KW-0479">Metal-binding</keyword>
<evidence type="ECO:0000313" key="8">
    <source>
        <dbReference type="Proteomes" id="UP000275267"/>
    </source>
</evidence>
<sequence length="93" mass="10758">MVTTPADSSDCCAICLQDLDPHHAHPGPAAETPRLRAMPCSHTFHQRCIFEWLRRNAVCPLCRHQLPTEDEEQDQGRRSRSWTRSRRGGRRRP</sequence>
<gene>
    <name evidence="7" type="ORF">C2845_PM17G02020</name>
</gene>
<feature type="region of interest" description="Disordered" evidence="5">
    <location>
        <begin position="68"/>
        <end position="93"/>
    </location>
</feature>
<keyword evidence="8" id="KW-1185">Reference proteome</keyword>
<feature type="compositionally biased region" description="Basic residues" evidence="5">
    <location>
        <begin position="78"/>
        <end position="93"/>
    </location>
</feature>
<dbReference type="STRING" id="4540.A0A3L6PZY7"/>
<dbReference type="GO" id="GO:0061630">
    <property type="term" value="F:ubiquitin protein ligase activity"/>
    <property type="evidence" value="ECO:0007669"/>
    <property type="project" value="TreeGrafter"/>
</dbReference>
<dbReference type="Pfam" id="PF13639">
    <property type="entry name" value="zf-RING_2"/>
    <property type="match status" value="1"/>
</dbReference>
<feature type="domain" description="RING-type" evidence="6">
    <location>
        <begin position="12"/>
        <end position="63"/>
    </location>
</feature>
<evidence type="ECO:0000256" key="4">
    <source>
        <dbReference type="PROSITE-ProRule" id="PRU00175"/>
    </source>
</evidence>
<dbReference type="AlphaFoldDB" id="A0A3L6PZY7"/>
<dbReference type="OrthoDB" id="21204at2759"/>
<protein>
    <recommendedName>
        <fullName evidence="6">RING-type domain-containing protein</fullName>
    </recommendedName>
</protein>
<dbReference type="GO" id="GO:0005737">
    <property type="term" value="C:cytoplasm"/>
    <property type="evidence" value="ECO:0007669"/>
    <property type="project" value="TreeGrafter"/>
</dbReference>
<evidence type="ECO:0000256" key="1">
    <source>
        <dbReference type="ARBA" id="ARBA00022723"/>
    </source>
</evidence>
<dbReference type="GO" id="GO:0016567">
    <property type="term" value="P:protein ubiquitination"/>
    <property type="evidence" value="ECO:0007669"/>
    <property type="project" value="TreeGrafter"/>
</dbReference>
<evidence type="ECO:0000313" key="7">
    <source>
        <dbReference type="EMBL" id="RLM69288.1"/>
    </source>
</evidence>
<proteinExistence type="predicted"/>
<dbReference type="SUPFAM" id="SSF57850">
    <property type="entry name" value="RING/U-box"/>
    <property type="match status" value="1"/>
</dbReference>
<evidence type="ECO:0000259" key="6">
    <source>
        <dbReference type="PROSITE" id="PS50089"/>
    </source>
</evidence>
<dbReference type="PANTHER" id="PTHR15710">
    <property type="entry name" value="E3 UBIQUITIN-PROTEIN LIGASE PRAJA"/>
    <property type="match status" value="1"/>
</dbReference>
<dbReference type="InterPro" id="IPR013083">
    <property type="entry name" value="Znf_RING/FYVE/PHD"/>
</dbReference>
<dbReference type="SMART" id="SM00184">
    <property type="entry name" value="RING"/>
    <property type="match status" value="1"/>
</dbReference>
<name>A0A3L6PZY7_PANMI</name>
<accession>A0A3L6PZY7</accession>
<evidence type="ECO:0000256" key="5">
    <source>
        <dbReference type="SAM" id="MobiDB-lite"/>
    </source>
</evidence>
<evidence type="ECO:0000256" key="2">
    <source>
        <dbReference type="ARBA" id="ARBA00022771"/>
    </source>
</evidence>
<dbReference type="Gene3D" id="3.30.40.10">
    <property type="entry name" value="Zinc/RING finger domain, C3HC4 (zinc finger)"/>
    <property type="match status" value="1"/>
</dbReference>
<dbReference type="PROSITE" id="PS50089">
    <property type="entry name" value="ZF_RING_2"/>
    <property type="match status" value="1"/>
</dbReference>